<name>A0ACC6UEQ8_STRAO</name>
<accession>A0ACC6UEQ8</accession>
<gene>
    <name evidence="1" type="ORF">RKD21_000236</name>
</gene>
<dbReference type="Proteomes" id="UP001565447">
    <property type="component" value="Unassembled WGS sequence"/>
</dbReference>
<evidence type="ECO:0000313" key="1">
    <source>
        <dbReference type="EMBL" id="MEY9809979.1"/>
    </source>
</evidence>
<keyword evidence="2" id="KW-1185">Reference proteome</keyword>
<evidence type="ECO:0000313" key="2">
    <source>
        <dbReference type="Proteomes" id="UP001565447"/>
    </source>
</evidence>
<sequence>MTNTGHRRGRCGPCLPDSDGSGAQVIVADNSPPELIEDRVIVRYSRDESEPPYGLIDDETG</sequence>
<comment type="caution">
    <text evidence="1">The sequence shown here is derived from an EMBL/GenBank/DDBJ whole genome shotgun (WGS) entry which is preliminary data.</text>
</comment>
<protein>
    <submittedName>
        <fullName evidence="1">Uncharacterized protein</fullName>
    </submittedName>
</protein>
<organism evidence="1 2">
    <name type="scientific">Streptomyces albogriseolus</name>
    <dbReference type="NCBI Taxonomy" id="1887"/>
    <lineage>
        <taxon>Bacteria</taxon>
        <taxon>Bacillati</taxon>
        <taxon>Actinomycetota</taxon>
        <taxon>Actinomycetes</taxon>
        <taxon>Kitasatosporales</taxon>
        <taxon>Streptomycetaceae</taxon>
        <taxon>Streptomyces</taxon>
        <taxon>Streptomyces albogriseolus group</taxon>
    </lineage>
</organism>
<dbReference type="EMBL" id="JBGCBD010000002">
    <property type="protein sequence ID" value="MEY9809979.1"/>
    <property type="molecule type" value="Genomic_DNA"/>
</dbReference>
<proteinExistence type="predicted"/>
<reference evidence="1" key="1">
    <citation type="submission" date="2024-07" db="EMBL/GenBank/DDBJ databases">
        <title>Genome sequencing of plant associated microbes to promote plant fitness in Sorghum bicolor and Oryza sativa.</title>
        <authorList>
            <person name="Coleman-Derr D."/>
        </authorList>
    </citation>
    <scope>NUCLEOTIDE SEQUENCE</scope>
    <source>
        <strain evidence="1">SAI-173</strain>
    </source>
</reference>